<accession>A0A6S6SQI7</accession>
<dbReference type="AlphaFoldDB" id="A0A6S6SQI7"/>
<proteinExistence type="predicted"/>
<sequence length="154" mass="17913">MPRRRQLKGIAVNLAQYCMSRNFESDGYWAMGKFYAYAKKYGTDSIILNLTDYSIKPESKSNTFISAIQLLVDVVEKIINTNKIPASWVRQINIVLNFNAKYEKKYHYWGSALGGKPFFCKAIILTDLGRKYEYETTGIVWIHNPQKERQSFSF</sequence>
<organism evidence="1">
    <name type="scientific">uncultured Campylobacterales bacterium</name>
    <dbReference type="NCBI Taxonomy" id="352960"/>
    <lineage>
        <taxon>Bacteria</taxon>
        <taxon>Pseudomonadati</taxon>
        <taxon>Campylobacterota</taxon>
        <taxon>Epsilonproteobacteria</taxon>
        <taxon>Campylobacterales</taxon>
        <taxon>environmental samples</taxon>
    </lineage>
</organism>
<protein>
    <submittedName>
        <fullName evidence="1">Uncharacterized protein</fullName>
    </submittedName>
</protein>
<name>A0A6S6SQI7_9BACT</name>
<dbReference type="EMBL" id="CACVAW010000026">
    <property type="protein sequence ID" value="CAA6807250.1"/>
    <property type="molecule type" value="Genomic_DNA"/>
</dbReference>
<evidence type="ECO:0000313" key="1">
    <source>
        <dbReference type="EMBL" id="CAA6807250.1"/>
    </source>
</evidence>
<reference evidence="1" key="1">
    <citation type="submission" date="2020-01" db="EMBL/GenBank/DDBJ databases">
        <authorList>
            <person name="Meier V. D."/>
            <person name="Meier V D."/>
        </authorList>
    </citation>
    <scope>NUCLEOTIDE SEQUENCE</scope>
    <source>
        <strain evidence="1">HLG_WM_MAG_12</strain>
    </source>
</reference>
<gene>
    <name evidence="1" type="ORF">HELGO_WM14786</name>
</gene>